<feature type="transmembrane region" description="Helical" evidence="12">
    <location>
        <begin position="74"/>
        <end position="94"/>
    </location>
</feature>
<feature type="transmembrane region" description="Helical" evidence="12">
    <location>
        <begin position="114"/>
        <end position="132"/>
    </location>
</feature>
<dbReference type="Gene3D" id="1.20.1070.10">
    <property type="entry name" value="Rhodopsin 7-helix transmembrane proteins"/>
    <property type="match status" value="1"/>
</dbReference>
<dbReference type="PRINTS" id="PR00526">
    <property type="entry name" value="FMETLEUPHER"/>
</dbReference>
<dbReference type="PRINTS" id="PR00237">
    <property type="entry name" value="GPCRRHODOPSN"/>
</dbReference>
<dbReference type="GO" id="GO:0007200">
    <property type="term" value="P:phospholipase C-activating G protein-coupled receptor signaling pathway"/>
    <property type="evidence" value="ECO:0007669"/>
    <property type="project" value="TreeGrafter"/>
</dbReference>
<dbReference type="GO" id="GO:0006954">
    <property type="term" value="P:inflammatory response"/>
    <property type="evidence" value="ECO:0007669"/>
    <property type="project" value="TreeGrafter"/>
</dbReference>
<reference evidence="14" key="2">
    <citation type="submission" date="2025-08" db="UniProtKB">
        <authorList>
            <consortium name="Ensembl"/>
        </authorList>
    </citation>
    <scope>IDENTIFICATION</scope>
</reference>
<organism evidence="14 15">
    <name type="scientific">Scleropages formosus</name>
    <name type="common">Asian bonytongue</name>
    <name type="synonym">Osteoglossum formosum</name>
    <dbReference type="NCBI Taxonomy" id="113540"/>
    <lineage>
        <taxon>Eukaryota</taxon>
        <taxon>Metazoa</taxon>
        <taxon>Chordata</taxon>
        <taxon>Craniata</taxon>
        <taxon>Vertebrata</taxon>
        <taxon>Euteleostomi</taxon>
        <taxon>Actinopterygii</taxon>
        <taxon>Neopterygii</taxon>
        <taxon>Teleostei</taxon>
        <taxon>Osteoglossocephala</taxon>
        <taxon>Osteoglossomorpha</taxon>
        <taxon>Osteoglossiformes</taxon>
        <taxon>Osteoglossidae</taxon>
        <taxon>Scleropages</taxon>
    </lineage>
</organism>
<accession>A0A8C9SB11</accession>
<dbReference type="InterPro" id="IPR000276">
    <property type="entry name" value="GPCR_Rhodpsn"/>
</dbReference>
<dbReference type="GO" id="GO:0006935">
    <property type="term" value="P:chemotaxis"/>
    <property type="evidence" value="ECO:0007669"/>
    <property type="project" value="UniProtKB-KW"/>
</dbReference>
<evidence type="ECO:0000256" key="4">
    <source>
        <dbReference type="ARBA" id="ARBA00022989"/>
    </source>
</evidence>
<dbReference type="GeneID" id="108919166"/>
<keyword evidence="9" id="KW-0807">Transducer</keyword>
<feature type="region of interest" description="Disordered" evidence="11">
    <location>
        <begin position="327"/>
        <end position="359"/>
    </location>
</feature>
<proteinExistence type="inferred from homology"/>
<evidence type="ECO:0000256" key="10">
    <source>
        <dbReference type="ARBA" id="ARBA00025736"/>
    </source>
</evidence>
<sequence length="359" mass="40262">MFSDPVQLLRMMSNSSFMLLVSKSQGDSSTFMDSIIDKIQIVLYTLTIVFGTTGNGVVIWVAGLRMPPTVTNVWLINLAVADFIFCLTRIFSLVKNLFFAYWPFGTFLCKFNGLFKYANMFCSVFLLSIISMDRALCVWRPVWTKQRRTVAAARLVSFLVWVLAVALSSPYFVFRRTYLGKNNLTKCTMEPEKKGKEETGKQVLYMLRFLCGFLLPFLVILCCYVLAAVGIRRTRLARTTKPLKILAGLVSAFFLCWAPYHFFLLAKMVNGKSQVVKLGGTVAKGLAYFNSCVNPLLYFCMGVDRRKSFKQSLSAVCKRAMAEDGEGPTAISAEGERRSSSQHRCGTAQDQSVGDVTII</sequence>
<evidence type="ECO:0000256" key="8">
    <source>
        <dbReference type="ARBA" id="ARBA00023170"/>
    </source>
</evidence>
<evidence type="ECO:0000313" key="14">
    <source>
        <dbReference type="Ensembl" id="ENSSFOP00015030895.1"/>
    </source>
</evidence>
<keyword evidence="6 12" id="KW-0472">Membrane</keyword>
<dbReference type="GeneTree" id="ENSGT01020000230438"/>
<keyword evidence="7" id="KW-1015">Disulfide bond</keyword>
<evidence type="ECO:0000256" key="1">
    <source>
        <dbReference type="ARBA" id="ARBA00004141"/>
    </source>
</evidence>
<keyword evidence="5" id="KW-0297">G-protein coupled receptor</keyword>
<comment type="similarity">
    <text evidence="10">Belongs to the chemokine-like receptor (CMKLR) family.</text>
</comment>
<feature type="domain" description="G-protein coupled receptors family 1 profile" evidence="13">
    <location>
        <begin position="54"/>
        <end position="298"/>
    </location>
</feature>
<feature type="transmembrane region" description="Helical" evidence="12">
    <location>
        <begin position="243"/>
        <end position="266"/>
    </location>
</feature>
<keyword evidence="3 12" id="KW-0812">Transmembrane</keyword>
<feature type="transmembrane region" description="Helical" evidence="12">
    <location>
        <begin position="152"/>
        <end position="174"/>
    </location>
</feature>
<evidence type="ECO:0000259" key="13">
    <source>
        <dbReference type="PROSITE" id="PS50262"/>
    </source>
</evidence>
<dbReference type="CDD" id="cd14974">
    <property type="entry name" value="7tmA_Anaphylatoxin_R-like"/>
    <property type="match status" value="1"/>
</dbReference>
<dbReference type="AlphaFoldDB" id="A0A8C9SB11"/>
<dbReference type="GO" id="GO:0007204">
    <property type="term" value="P:positive regulation of cytosolic calcium ion concentration"/>
    <property type="evidence" value="ECO:0007669"/>
    <property type="project" value="TreeGrafter"/>
</dbReference>
<feature type="compositionally biased region" description="Polar residues" evidence="11">
    <location>
        <begin position="342"/>
        <end position="359"/>
    </location>
</feature>
<dbReference type="GO" id="GO:0005886">
    <property type="term" value="C:plasma membrane"/>
    <property type="evidence" value="ECO:0007669"/>
    <property type="project" value="TreeGrafter"/>
</dbReference>
<feature type="transmembrane region" description="Helical" evidence="12">
    <location>
        <begin position="205"/>
        <end position="231"/>
    </location>
</feature>
<keyword evidence="2" id="KW-0145">Chemotaxis</keyword>
<dbReference type="Pfam" id="PF00001">
    <property type="entry name" value="7tm_1"/>
    <property type="match status" value="1"/>
</dbReference>
<keyword evidence="15" id="KW-1185">Reference proteome</keyword>
<dbReference type="InterPro" id="IPR017452">
    <property type="entry name" value="GPCR_Rhodpsn_7TM"/>
</dbReference>
<feature type="transmembrane region" description="Helical" evidence="12">
    <location>
        <begin position="286"/>
        <end position="303"/>
    </location>
</feature>
<evidence type="ECO:0000313" key="15">
    <source>
        <dbReference type="Proteomes" id="UP000694397"/>
    </source>
</evidence>
<evidence type="ECO:0000256" key="3">
    <source>
        <dbReference type="ARBA" id="ARBA00022692"/>
    </source>
</evidence>
<dbReference type="GO" id="GO:0004930">
    <property type="term" value="F:G protein-coupled receptor activity"/>
    <property type="evidence" value="ECO:0007669"/>
    <property type="project" value="UniProtKB-KW"/>
</dbReference>
<keyword evidence="8" id="KW-0675">Receptor</keyword>
<dbReference type="OrthoDB" id="10044919at2759"/>
<gene>
    <name evidence="14" type="primary">LOC108919166</name>
</gene>
<evidence type="ECO:0000256" key="7">
    <source>
        <dbReference type="ARBA" id="ARBA00023157"/>
    </source>
</evidence>
<dbReference type="PANTHER" id="PTHR24225:SF48">
    <property type="entry name" value="C3A ANAPHYLATOXIN CHEMOTACTIC RECEPTOR-RELATED"/>
    <property type="match status" value="1"/>
</dbReference>
<keyword evidence="4 12" id="KW-1133">Transmembrane helix</keyword>
<dbReference type="Proteomes" id="UP000694397">
    <property type="component" value="Chromosome 18"/>
</dbReference>
<dbReference type="GO" id="GO:0004875">
    <property type="term" value="F:complement receptor activity"/>
    <property type="evidence" value="ECO:0007669"/>
    <property type="project" value="TreeGrafter"/>
</dbReference>
<dbReference type="RefSeq" id="XP_018582477.1">
    <property type="nucleotide sequence ID" value="XM_018726961.2"/>
</dbReference>
<dbReference type="SUPFAM" id="SSF81321">
    <property type="entry name" value="Family A G protein-coupled receptor-like"/>
    <property type="match status" value="1"/>
</dbReference>
<evidence type="ECO:0000256" key="9">
    <source>
        <dbReference type="ARBA" id="ARBA00023224"/>
    </source>
</evidence>
<name>A0A8C9SB11_SCLFO</name>
<comment type="subcellular location">
    <subcellularLocation>
        <location evidence="1">Membrane</location>
        <topology evidence="1">Multi-pass membrane protein</topology>
    </subcellularLocation>
</comment>
<evidence type="ECO:0000256" key="6">
    <source>
        <dbReference type="ARBA" id="ARBA00023136"/>
    </source>
</evidence>
<dbReference type="KEGG" id="sfm:108919166"/>
<dbReference type="PROSITE" id="PS50262">
    <property type="entry name" value="G_PROTEIN_RECEP_F1_2"/>
    <property type="match status" value="1"/>
</dbReference>
<reference evidence="14" key="3">
    <citation type="submission" date="2025-09" db="UniProtKB">
        <authorList>
            <consortium name="Ensembl"/>
        </authorList>
    </citation>
    <scope>IDENTIFICATION</scope>
</reference>
<dbReference type="FunFam" id="1.20.1070.10:FF:000034">
    <property type="entry name" value="G-protein coupled receptor 1"/>
    <property type="match status" value="1"/>
</dbReference>
<dbReference type="Ensembl" id="ENSSFOT00015031244.2">
    <property type="protein sequence ID" value="ENSSFOP00015030895.1"/>
    <property type="gene ID" value="ENSSFOG00015019812.2"/>
</dbReference>
<evidence type="ECO:0000256" key="2">
    <source>
        <dbReference type="ARBA" id="ARBA00022500"/>
    </source>
</evidence>
<reference evidence="14 15" key="1">
    <citation type="submission" date="2019-04" db="EMBL/GenBank/DDBJ databases">
        <authorList>
            <consortium name="Wellcome Sanger Institute Data Sharing"/>
        </authorList>
    </citation>
    <scope>NUCLEOTIDE SEQUENCE [LARGE SCALE GENOMIC DNA]</scope>
</reference>
<evidence type="ECO:0000256" key="5">
    <source>
        <dbReference type="ARBA" id="ARBA00023040"/>
    </source>
</evidence>
<dbReference type="InterPro" id="IPR000826">
    <property type="entry name" value="Formyl_rcpt-rel"/>
</dbReference>
<protein>
    <submittedName>
        <fullName evidence="14">Si:ch211-171h4.6</fullName>
    </submittedName>
</protein>
<feature type="transmembrane region" description="Helical" evidence="12">
    <location>
        <begin position="42"/>
        <end position="62"/>
    </location>
</feature>
<evidence type="ECO:0000256" key="11">
    <source>
        <dbReference type="SAM" id="MobiDB-lite"/>
    </source>
</evidence>
<evidence type="ECO:0000256" key="12">
    <source>
        <dbReference type="SAM" id="Phobius"/>
    </source>
</evidence>
<dbReference type="PANTHER" id="PTHR24225">
    <property type="entry name" value="CHEMOTACTIC RECEPTOR"/>
    <property type="match status" value="1"/>
</dbReference>